<dbReference type="Proteomes" id="UP001172101">
    <property type="component" value="Unassembled WGS sequence"/>
</dbReference>
<dbReference type="RefSeq" id="XP_060297387.1">
    <property type="nucleotide sequence ID" value="XM_060446662.1"/>
</dbReference>
<gene>
    <name evidence="1" type="ORF">B0T26DRAFT_778929</name>
</gene>
<keyword evidence="2" id="KW-1185">Reference proteome</keyword>
<reference evidence="1" key="1">
    <citation type="submission" date="2023-06" db="EMBL/GenBank/DDBJ databases">
        <title>Genome-scale phylogeny and comparative genomics of the fungal order Sordariales.</title>
        <authorList>
            <consortium name="Lawrence Berkeley National Laboratory"/>
            <person name="Hensen N."/>
            <person name="Bonometti L."/>
            <person name="Westerberg I."/>
            <person name="Brannstrom I.O."/>
            <person name="Guillou S."/>
            <person name="Cros-Aarteil S."/>
            <person name="Calhoun S."/>
            <person name="Haridas S."/>
            <person name="Kuo A."/>
            <person name="Mondo S."/>
            <person name="Pangilinan J."/>
            <person name="Riley R."/>
            <person name="LaButti K."/>
            <person name="Andreopoulos B."/>
            <person name="Lipzen A."/>
            <person name="Chen C."/>
            <person name="Yanf M."/>
            <person name="Daum C."/>
            <person name="Ng V."/>
            <person name="Clum A."/>
            <person name="Steindorff A."/>
            <person name="Ohm R."/>
            <person name="Martin F."/>
            <person name="Silar P."/>
            <person name="Natvig D."/>
            <person name="Lalanne C."/>
            <person name="Gautier V."/>
            <person name="Ament-velasquez S.L."/>
            <person name="Kruys A."/>
            <person name="Hutchinson M.I."/>
            <person name="Powell A.J."/>
            <person name="Barry K."/>
            <person name="Miller A.N."/>
            <person name="Grigoriev I.V."/>
            <person name="Debuchy R."/>
            <person name="Gladieux P."/>
            <person name="Thoren M.H."/>
            <person name="Johannesson H."/>
        </authorList>
    </citation>
    <scope>NUCLEOTIDE SEQUENCE</scope>
    <source>
        <strain evidence="1">SMH2392-1A</strain>
    </source>
</reference>
<organism evidence="1 2">
    <name type="scientific">Lasiosphaeria miniovina</name>
    <dbReference type="NCBI Taxonomy" id="1954250"/>
    <lineage>
        <taxon>Eukaryota</taxon>
        <taxon>Fungi</taxon>
        <taxon>Dikarya</taxon>
        <taxon>Ascomycota</taxon>
        <taxon>Pezizomycotina</taxon>
        <taxon>Sordariomycetes</taxon>
        <taxon>Sordariomycetidae</taxon>
        <taxon>Sordariales</taxon>
        <taxon>Lasiosphaeriaceae</taxon>
        <taxon>Lasiosphaeria</taxon>
    </lineage>
</organism>
<dbReference type="GeneID" id="85329932"/>
<comment type="caution">
    <text evidence="1">The sequence shown here is derived from an EMBL/GenBank/DDBJ whole genome shotgun (WGS) entry which is preliminary data.</text>
</comment>
<dbReference type="EMBL" id="JAUIRO010000004">
    <property type="protein sequence ID" value="KAK0718594.1"/>
    <property type="molecule type" value="Genomic_DNA"/>
</dbReference>
<proteinExistence type="predicted"/>
<accession>A0AA40DW66</accession>
<protein>
    <submittedName>
        <fullName evidence="1">Uncharacterized protein</fullName>
    </submittedName>
</protein>
<dbReference type="AlphaFoldDB" id="A0AA40DW66"/>
<evidence type="ECO:0000313" key="2">
    <source>
        <dbReference type="Proteomes" id="UP001172101"/>
    </source>
</evidence>
<name>A0AA40DW66_9PEZI</name>
<evidence type="ECO:0000313" key="1">
    <source>
        <dbReference type="EMBL" id="KAK0718594.1"/>
    </source>
</evidence>
<sequence length="308" mass="35178">MALGHKYLASPSLFWRAPILSAAKTSRQVGSYRTWPTKYRNSPLRFALRATNSTNQHNLPVFTGKDAIMCRKIHEMNKDCGEEVKKEQKGRMKVYMIIFGLTTSPAKRHIMCGRLCVVISDKDDPKDIRRARFRGYGEGDTGKANQVRQRIRQISTNNDGMQACLLILFMLGQLRRRSRVIRPRNIEPKATPYRGDSVVLPLPLLLLLLLLRGVTRDMDQLYRRKIITPSRNTELEVMPHGGALLLLLLLLLNGVTREVNQVYRRVSNFPARDEGGGQVCLHLLMLKQLNRRNMVIPPSKKELKATPN</sequence>